<reference evidence="2" key="1">
    <citation type="journal article" date="2022" name="Microorganisms">
        <title>Two New Species of Filamentous Sulfur Bacteria of the Genus Thiothrix, Thiothrix winogradskyi sp. nov. and 'Candidatus Thiothrix sulfatifontis' sp. nov.</title>
        <authorList>
            <person name="Ravin N.V."/>
            <person name="Rossetti S."/>
            <person name="Beletsky A.V."/>
            <person name="Kadnikov V.V."/>
            <person name="Rudenko T.S."/>
            <person name="Smolyakov D.D."/>
            <person name="Moskvitina M.I."/>
            <person name="Gureeva M.V."/>
            <person name="Mardanov A.V."/>
            <person name="Grabovich M.Y."/>
        </authorList>
    </citation>
    <scope>NUCLEOTIDE SEQUENCE</scope>
    <source>
        <strain evidence="2">CT3</strain>
    </source>
</reference>
<dbReference type="InterPro" id="IPR001387">
    <property type="entry name" value="Cro/C1-type_HTH"/>
</dbReference>
<protein>
    <submittedName>
        <fullName evidence="2">Helix-turn-helix domain-containing protein</fullName>
    </submittedName>
</protein>
<dbReference type="Pfam" id="PF01381">
    <property type="entry name" value="HTH_3"/>
    <property type="match status" value="1"/>
</dbReference>
<dbReference type="CDD" id="cd00093">
    <property type="entry name" value="HTH_XRE"/>
    <property type="match status" value="1"/>
</dbReference>
<dbReference type="Gene3D" id="1.10.260.40">
    <property type="entry name" value="lambda repressor-like DNA-binding domains"/>
    <property type="match status" value="1"/>
</dbReference>
<dbReference type="SMART" id="SM00530">
    <property type="entry name" value="HTH_XRE"/>
    <property type="match status" value="1"/>
</dbReference>
<sequence length="109" mass="12250">MNDLPDRRKAILFPKQQKILRTLGENIKLARKRRQLTQKLISERTGISPITLRKIEKGDAGVSIGHYLTMLAALNLAEDLANVAQDDEFGRKLQDAKLLGTDKKGRKAD</sequence>
<dbReference type="RefSeq" id="WP_236499768.1">
    <property type="nucleotide sequence ID" value="NZ_CP091244.1"/>
</dbReference>
<evidence type="ECO:0000313" key="3">
    <source>
        <dbReference type="Proteomes" id="UP001054801"/>
    </source>
</evidence>
<name>A0ABY3SZQ4_9GAMM</name>
<keyword evidence="3" id="KW-1185">Reference proteome</keyword>
<organism evidence="2 3">
    <name type="scientific">Thiothrix winogradskyi</name>
    <dbReference type="NCBI Taxonomy" id="96472"/>
    <lineage>
        <taxon>Bacteria</taxon>
        <taxon>Pseudomonadati</taxon>
        <taxon>Pseudomonadota</taxon>
        <taxon>Gammaproteobacteria</taxon>
        <taxon>Thiotrichales</taxon>
        <taxon>Thiotrichaceae</taxon>
        <taxon>Thiothrix</taxon>
    </lineage>
</organism>
<feature type="domain" description="HTH cro/C1-type" evidence="1">
    <location>
        <begin position="27"/>
        <end position="80"/>
    </location>
</feature>
<dbReference type="Proteomes" id="UP001054801">
    <property type="component" value="Chromosome"/>
</dbReference>
<evidence type="ECO:0000259" key="1">
    <source>
        <dbReference type="PROSITE" id="PS50943"/>
    </source>
</evidence>
<accession>A0ABY3SZQ4</accession>
<gene>
    <name evidence="2" type="ORF">L2Y54_03120</name>
</gene>
<dbReference type="EMBL" id="CP091244">
    <property type="protein sequence ID" value="UJS25041.1"/>
    <property type="molecule type" value="Genomic_DNA"/>
</dbReference>
<dbReference type="InterPro" id="IPR010982">
    <property type="entry name" value="Lambda_DNA-bd_dom_sf"/>
</dbReference>
<proteinExistence type="predicted"/>
<evidence type="ECO:0000313" key="2">
    <source>
        <dbReference type="EMBL" id="UJS25041.1"/>
    </source>
</evidence>
<dbReference type="PROSITE" id="PS50943">
    <property type="entry name" value="HTH_CROC1"/>
    <property type="match status" value="1"/>
</dbReference>
<dbReference type="SUPFAM" id="SSF47413">
    <property type="entry name" value="lambda repressor-like DNA-binding domains"/>
    <property type="match status" value="1"/>
</dbReference>